<sequence length="165" mass="18780">MTAYNEDRHPLDRRQLIFYRTLGEMSADPNFHLCAHLYASDRNSLYIVSNHLDLGHTFTQMSSLVHTVVFHSPSEDLMFGPAAPLLSESSTPMDDLEGKWFCMEAWGSRVGSGRALYQCRIWDSQGRHSLTAMQDGLLRLVTGSEVTKESGRMLEDVKGRWKEKL</sequence>
<feature type="domain" description="Acyl-CoA thioesterase-like C-terminal" evidence="2">
    <location>
        <begin position="24"/>
        <end position="137"/>
    </location>
</feature>
<evidence type="ECO:0000256" key="1">
    <source>
        <dbReference type="ARBA" id="ARBA00006538"/>
    </source>
</evidence>
<dbReference type="InterPro" id="IPR042171">
    <property type="entry name" value="Acyl-CoA_hotdog"/>
</dbReference>
<dbReference type="OrthoDB" id="68328at2759"/>
<accession>N1PQ51</accession>
<dbReference type="Gene3D" id="2.40.160.210">
    <property type="entry name" value="Acyl-CoA thioesterase, double hotdog domain"/>
    <property type="match status" value="1"/>
</dbReference>
<dbReference type="HOGENOM" id="CLU_1610719_0_0_1"/>
<dbReference type="GO" id="GO:0006637">
    <property type="term" value="P:acyl-CoA metabolic process"/>
    <property type="evidence" value="ECO:0007669"/>
    <property type="project" value="InterPro"/>
</dbReference>
<reference evidence="4" key="1">
    <citation type="journal article" date="2012" name="PLoS Genet.">
        <title>The genomes of the fungal plant pathogens Cladosporium fulvum and Dothistroma septosporum reveal adaptation to different hosts and lifestyles but also signatures of common ancestry.</title>
        <authorList>
            <person name="de Wit P.J.G.M."/>
            <person name="van der Burgt A."/>
            <person name="Oekmen B."/>
            <person name="Stergiopoulos I."/>
            <person name="Abd-Elsalam K.A."/>
            <person name="Aerts A.L."/>
            <person name="Bahkali A.H."/>
            <person name="Beenen H.G."/>
            <person name="Chettri P."/>
            <person name="Cox M.P."/>
            <person name="Datema E."/>
            <person name="de Vries R.P."/>
            <person name="Dhillon B."/>
            <person name="Ganley A.R."/>
            <person name="Griffiths S.A."/>
            <person name="Guo Y."/>
            <person name="Hamelin R.C."/>
            <person name="Henrissat B."/>
            <person name="Kabir M.S."/>
            <person name="Jashni M.K."/>
            <person name="Kema G."/>
            <person name="Klaubauf S."/>
            <person name="Lapidus A."/>
            <person name="Levasseur A."/>
            <person name="Lindquist E."/>
            <person name="Mehrabi R."/>
            <person name="Ohm R.A."/>
            <person name="Owen T.J."/>
            <person name="Salamov A."/>
            <person name="Schwelm A."/>
            <person name="Schijlen E."/>
            <person name="Sun H."/>
            <person name="van den Burg H.A."/>
            <person name="van Ham R.C.H.J."/>
            <person name="Zhang S."/>
            <person name="Goodwin S.B."/>
            <person name="Grigoriev I.V."/>
            <person name="Collemare J."/>
            <person name="Bradshaw R.E."/>
        </authorList>
    </citation>
    <scope>NUCLEOTIDE SEQUENCE [LARGE SCALE GENOMIC DNA]</scope>
    <source>
        <strain evidence="4">NZE10 / CBS 128990</strain>
    </source>
</reference>
<dbReference type="Pfam" id="PF20789">
    <property type="entry name" value="4HBT_3C"/>
    <property type="match status" value="1"/>
</dbReference>
<dbReference type="GO" id="GO:0005782">
    <property type="term" value="C:peroxisomal matrix"/>
    <property type="evidence" value="ECO:0007669"/>
    <property type="project" value="UniProtKB-SubCell"/>
</dbReference>
<dbReference type="SUPFAM" id="SSF54637">
    <property type="entry name" value="Thioesterase/thiol ester dehydrase-isomerase"/>
    <property type="match status" value="1"/>
</dbReference>
<organism evidence="3 4">
    <name type="scientific">Dothistroma septosporum (strain NZE10 / CBS 128990)</name>
    <name type="common">Red band needle blight fungus</name>
    <name type="synonym">Mycosphaerella pini</name>
    <dbReference type="NCBI Taxonomy" id="675120"/>
    <lineage>
        <taxon>Eukaryota</taxon>
        <taxon>Fungi</taxon>
        <taxon>Dikarya</taxon>
        <taxon>Ascomycota</taxon>
        <taxon>Pezizomycotina</taxon>
        <taxon>Dothideomycetes</taxon>
        <taxon>Dothideomycetidae</taxon>
        <taxon>Mycosphaerellales</taxon>
        <taxon>Mycosphaerellaceae</taxon>
        <taxon>Dothistroma</taxon>
    </lineage>
</organism>
<dbReference type="AlphaFoldDB" id="N1PQ51"/>
<protein>
    <recommendedName>
        <fullName evidence="2">Acyl-CoA thioesterase-like C-terminal domain-containing protein</fullName>
    </recommendedName>
</protein>
<dbReference type="EMBL" id="KB446539">
    <property type="protein sequence ID" value="EME44505.1"/>
    <property type="molecule type" value="Genomic_DNA"/>
</dbReference>
<dbReference type="PANTHER" id="PTHR11066:SF64">
    <property type="entry name" value="ACYL-COA THIOESTERASE (AFU_ORTHOLOGUE AFUA_1G12060)"/>
    <property type="match status" value="1"/>
</dbReference>
<gene>
    <name evidence="3" type="ORF">DOTSEDRAFT_72094</name>
</gene>
<dbReference type="CDD" id="cd03444">
    <property type="entry name" value="Thioesterase_II_repeat1"/>
    <property type="match status" value="1"/>
</dbReference>
<proteinExistence type="inferred from homology"/>
<dbReference type="GO" id="GO:0047617">
    <property type="term" value="F:fatty acyl-CoA hydrolase activity"/>
    <property type="evidence" value="ECO:0007669"/>
    <property type="project" value="InterPro"/>
</dbReference>
<dbReference type="eggNOG" id="KOG3016">
    <property type="taxonomic scope" value="Eukaryota"/>
</dbReference>
<comment type="similarity">
    <text evidence="1">Belongs to the C/M/P thioester hydrolase family.</text>
</comment>
<keyword evidence="4" id="KW-1185">Reference proteome</keyword>
<dbReference type="PANTHER" id="PTHR11066">
    <property type="entry name" value="ACYL-COA THIOESTERASE"/>
    <property type="match status" value="1"/>
</dbReference>
<evidence type="ECO:0000313" key="4">
    <source>
        <dbReference type="Proteomes" id="UP000016933"/>
    </source>
</evidence>
<dbReference type="STRING" id="675120.N1PQ51"/>
<dbReference type="InterPro" id="IPR003703">
    <property type="entry name" value="Acyl_CoA_thio"/>
</dbReference>
<reference evidence="3 4" key="2">
    <citation type="journal article" date="2012" name="PLoS Pathog.">
        <title>Diverse lifestyles and strategies of plant pathogenesis encoded in the genomes of eighteen Dothideomycetes fungi.</title>
        <authorList>
            <person name="Ohm R.A."/>
            <person name="Feau N."/>
            <person name="Henrissat B."/>
            <person name="Schoch C.L."/>
            <person name="Horwitz B.A."/>
            <person name="Barry K.W."/>
            <person name="Condon B.J."/>
            <person name="Copeland A.C."/>
            <person name="Dhillon B."/>
            <person name="Glaser F."/>
            <person name="Hesse C.N."/>
            <person name="Kosti I."/>
            <person name="LaButti K."/>
            <person name="Lindquist E.A."/>
            <person name="Lucas S."/>
            <person name="Salamov A.A."/>
            <person name="Bradshaw R.E."/>
            <person name="Ciuffetti L."/>
            <person name="Hamelin R.C."/>
            <person name="Kema G.H.J."/>
            <person name="Lawrence C."/>
            <person name="Scott J.A."/>
            <person name="Spatafora J.W."/>
            <person name="Turgeon B.G."/>
            <person name="de Wit P.J.G.M."/>
            <person name="Zhong S."/>
            <person name="Goodwin S.B."/>
            <person name="Grigoriev I.V."/>
        </authorList>
    </citation>
    <scope>NUCLEOTIDE SEQUENCE [LARGE SCALE GENOMIC DNA]</scope>
    <source>
        <strain evidence="4">NZE10 / CBS 128990</strain>
    </source>
</reference>
<dbReference type="InterPro" id="IPR029069">
    <property type="entry name" value="HotDog_dom_sf"/>
</dbReference>
<evidence type="ECO:0000313" key="3">
    <source>
        <dbReference type="EMBL" id="EME44505.1"/>
    </source>
</evidence>
<dbReference type="Proteomes" id="UP000016933">
    <property type="component" value="Unassembled WGS sequence"/>
</dbReference>
<dbReference type="GO" id="GO:0009062">
    <property type="term" value="P:fatty acid catabolic process"/>
    <property type="evidence" value="ECO:0007669"/>
    <property type="project" value="TreeGrafter"/>
</dbReference>
<evidence type="ECO:0000259" key="2">
    <source>
        <dbReference type="Pfam" id="PF20789"/>
    </source>
</evidence>
<name>N1PQ51_DOTSN</name>
<dbReference type="InterPro" id="IPR049450">
    <property type="entry name" value="ACOT8-like_C"/>
</dbReference>